<evidence type="ECO:0000256" key="3">
    <source>
        <dbReference type="ARBA" id="ARBA00013109"/>
    </source>
</evidence>
<dbReference type="STRING" id="517418.Ctha_2291"/>
<reference evidence="11 12" key="1">
    <citation type="submission" date="2008-06" db="EMBL/GenBank/DDBJ databases">
        <title>Complete sequence of Chloroherpeton thalassium ATCC 35110.</title>
        <authorList>
            <consortium name="US DOE Joint Genome Institute"/>
            <person name="Lucas S."/>
            <person name="Copeland A."/>
            <person name="Lapidus A."/>
            <person name="Glavina del Rio T."/>
            <person name="Dalin E."/>
            <person name="Tice H."/>
            <person name="Bruce D."/>
            <person name="Goodwin L."/>
            <person name="Pitluck S."/>
            <person name="Schmutz J."/>
            <person name="Larimer F."/>
            <person name="Land M."/>
            <person name="Hauser L."/>
            <person name="Kyrpides N."/>
            <person name="Mikhailova N."/>
            <person name="Liu Z."/>
            <person name="Li T."/>
            <person name="Zhao F."/>
            <person name="Overmann J."/>
            <person name="Bryant D.A."/>
            <person name="Richardson P."/>
        </authorList>
    </citation>
    <scope>NUCLEOTIDE SEQUENCE [LARGE SCALE GENOMIC DNA]</scope>
    <source>
        <strain evidence="12">ATCC 35110 / GB-78</strain>
    </source>
</reference>
<dbReference type="OrthoDB" id="9815856at2"/>
<keyword evidence="5 9" id="KW-0627">Porphyrin biosynthesis</keyword>
<dbReference type="GO" id="GO:0004852">
    <property type="term" value="F:uroporphyrinogen-III synthase activity"/>
    <property type="evidence" value="ECO:0007669"/>
    <property type="project" value="UniProtKB-UniRule"/>
</dbReference>
<proteinExistence type="inferred from homology"/>
<evidence type="ECO:0000256" key="2">
    <source>
        <dbReference type="ARBA" id="ARBA00008133"/>
    </source>
</evidence>
<evidence type="ECO:0000256" key="1">
    <source>
        <dbReference type="ARBA" id="ARBA00004772"/>
    </source>
</evidence>
<dbReference type="KEGG" id="cts:Ctha_2291"/>
<dbReference type="InterPro" id="IPR003754">
    <property type="entry name" value="4pyrrol_synth_uPrphyn_synth"/>
</dbReference>
<dbReference type="RefSeq" id="WP_012500825.1">
    <property type="nucleotide sequence ID" value="NC_011026.1"/>
</dbReference>
<evidence type="ECO:0000256" key="6">
    <source>
        <dbReference type="ARBA" id="ARBA00037589"/>
    </source>
</evidence>
<dbReference type="AlphaFoldDB" id="B3QWI2"/>
<dbReference type="Pfam" id="PF02602">
    <property type="entry name" value="HEM4"/>
    <property type="match status" value="1"/>
</dbReference>
<comment type="pathway">
    <text evidence="1 9">Porphyrin-containing compound metabolism; protoporphyrin-IX biosynthesis; coproporphyrinogen-III from 5-aminolevulinate: step 3/4.</text>
</comment>
<dbReference type="Gene3D" id="3.40.50.10090">
    <property type="match status" value="2"/>
</dbReference>
<dbReference type="eggNOG" id="COG1587">
    <property type="taxonomic scope" value="Bacteria"/>
</dbReference>
<keyword evidence="4 9" id="KW-0456">Lyase</keyword>
<dbReference type="EC" id="4.2.1.75" evidence="3 9"/>
<dbReference type="PANTHER" id="PTHR38042">
    <property type="entry name" value="UROPORPHYRINOGEN-III SYNTHASE, CHLOROPLASTIC"/>
    <property type="match status" value="1"/>
</dbReference>
<dbReference type="GO" id="GO:0006782">
    <property type="term" value="P:protoporphyrinogen IX biosynthetic process"/>
    <property type="evidence" value="ECO:0007669"/>
    <property type="project" value="UniProtKB-UniRule"/>
</dbReference>
<evidence type="ECO:0000313" key="12">
    <source>
        <dbReference type="Proteomes" id="UP000001208"/>
    </source>
</evidence>
<name>B3QWI2_CHLT3</name>
<dbReference type="GO" id="GO:0006780">
    <property type="term" value="P:uroporphyrinogen III biosynthetic process"/>
    <property type="evidence" value="ECO:0007669"/>
    <property type="project" value="UniProtKB-UniRule"/>
</dbReference>
<dbReference type="InterPro" id="IPR036108">
    <property type="entry name" value="4pyrrol_syn_uPrphyn_synt_sf"/>
</dbReference>
<evidence type="ECO:0000259" key="10">
    <source>
        <dbReference type="Pfam" id="PF02602"/>
    </source>
</evidence>
<accession>B3QWI2</accession>
<organism evidence="11 12">
    <name type="scientific">Chloroherpeton thalassium (strain ATCC 35110 / GB-78)</name>
    <dbReference type="NCBI Taxonomy" id="517418"/>
    <lineage>
        <taxon>Bacteria</taxon>
        <taxon>Pseudomonadati</taxon>
        <taxon>Chlorobiota</taxon>
        <taxon>Chlorobiia</taxon>
        <taxon>Chlorobiales</taxon>
        <taxon>Chloroherpetonaceae</taxon>
        <taxon>Chloroherpeton</taxon>
    </lineage>
</organism>
<dbReference type="EMBL" id="CP001100">
    <property type="protein sequence ID" value="ACF14742.1"/>
    <property type="molecule type" value="Genomic_DNA"/>
</dbReference>
<evidence type="ECO:0000313" key="11">
    <source>
        <dbReference type="EMBL" id="ACF14742.1"/>
    </source>
</evidence>
<comment type="similarity">
    <text evidence="2 9">Belongs to the uroporphyrinogen-III synthase family.</text>
</comment>
<protein>
    <recommendedName>
        <fullName evidence="7 9">Uroporphyrinogen-III synthase</fullName>
        <ecNumber evidence="3 9">4.2.1.75</ecNumber>
    </recommendedName>
</protein>
<sequence>MKTVLVTRPKDQAGSLIAALSKFNLGCELFPTIEIAAVPGWSLPGLSGYAGIFFTSVNSVNYLCTPLQKDFPEFAREINKLKVFAVGVKTAKALAKFNISTEELPSQAYATDLMAMIKPEEIQNNKFLFIRGTLSLGIIPAEISKHGGLCDEITVYENKIATPPPDELVRIKSLLEQGKIDCIVFTSPSTAINFFQLLNIQSLPEKTKVASIGTTTSGALTDMNIATDIMPDYSTSEGLAEAIANSLY</sequence>
<evidence type="ECO:0000256" key="4">
    <source>
        <dbReference type="ARBA" id="ARBA00023239"/>
    </source>
</evidence>
<keyword evidence="12" id="KW-1185">Reference proteome</keyword>
<evidence type="ECO:0000256" key="5">
    <source>
        <dbReference type="ARBA" id="ARBA00023244"/>
    </source>
</evidence>
<dbReference type="CDD" id="cd06578">
    <property type="entry name" value="HemD"/>
    <property type="match status" value="1"/>
</dbReference>
<dbReference type="Proteomes" id="UP000001208">
    <property type="component" value="Chromosome"/>
</dbReference>
<gene>
    <name evidence="11" type="ordered locus">Ctha_2291</name>
</gene>
<comment type="catalytic activity">
    <reaction evidence="8 9">
        <text>hydroxymethylbilane = uroporphyrinogen III + H2O</text>
        <dbReference type="Rhea" id="RHEA:18965"/>
        <dbReference type="ChEBI" id="CHEBI:15377"/>
        <dbReference type="ChEBI" id="CHEBI:57308"/>
        <dbReference type="ChEBI" id="CHEBI:57845"/>
        <dbReference type="EC" id="4.2.1.75"/>
    </reaction>
</comment>
<evidence type="ECO:0000256" key="7">
    <source>
        <dbReference type="ARBA" id="ARBA00040167"/>
    </source>
</evidence>
<feature type="domain" description="Tetrapyrrole biosynthesis uroporphyrinogen III synthase" evidence="10">
    <location>
        <begin position="17"/>
        <end position="240"/>
    </location>
</feature>
<dbReference type="SUPFAM" id="SSF69618">
    <property type="entry name" value="HemD-like"/>
    <property type="match status" value="1"/>
</dbReference>
<dbReference type="PANTHER" id="PTHR38042:SF1">
    <property type="entry name" value="UROPORPHYRINOGEN-III SYNTHASE, CHLOROPLASTIC"/>
    <property type="match status" value="1"/>
</dbReference>
<evidence type="ECO:0000256" key="8">
    <source>
        <dbReference type="ARBA" id="ARBA00048617"/>
    </source>
</evidence>
<dbReference type="HOGENOM" id="CLU_011276_9_5_10"/>
<evidence type="ECO:0000256" key="9">
    <source>
        <dbReference type="RuleBase" id="RU366031"/>
    </source>
</evidence>
<dbReference type="InterPro" id="IPR039793">
    <property type="entry name" value="UROS/Hem4"/>
</dbReference>
<comment type="function">
    <text evidence="6 9">Catalyzes cyclization of the linear tetrapyrrole, hydroxymethylbilane, to the macrocyclic uroporphyrinogen III.</text>
</comment>